<proteinExistence type="predicted"/>
<keyword evidence="2" id="KW-1185">Reference proteome</keyword>
<dbReference type="HOGENOM" id="CLU_1890924_0_0_1"/>
<gene>
    <name evidence="1" type="ORF">DAPPUDRAFT_279950</name>
</gene>
<evidence type="ECO:0000313" key="2">
    <source>
        <dbReference type="Proteomes" id="UP000000305"/>
    </source>
</evidence>
<feature type="non-terminal residue" evidence="1">
    <location>
        <position position="135"/>
    </location>
</feature>
<reference evidence="1 2" key="1">
    <citation type="journal article" date="2011" name="Science">
        <title>The ecoresponsive genome of Daphnia pulex.</title>
        <authorList>
            <person name="Colbourne J.K."/>
            <person name="Pfrender M.E."/>
            <person name="Gilbert D."/>
            <person name="Thomas W.K."/>
            <person name="Tucker A."/>
            <person name="Oakley T.H."/>
            <person name="Tokishita S."/>
            <person name="Aerts A."/>
            <person name="Arnold G.J."/>
            <person name="Basu M.K."/>
            <person name="Bauer D.J."/>
            <person name="Caceres C.E."/>
            <person name="Carmel L."/>
            <person name="Casola C."/>
            <person name="Choi J.H."/>
            <person name="Detter J.C."/>
            <person name="Dong Q."/>
            <person name="Dusheyko S."/>
            <person name="Eads B.D."/>
            <person name="Frohlich T."/>
            <person name="Geiler-Samerotte K.A."/>
            <person name="Gerlach D."/>
            <person name="Hatcher P."/>
            <person name="Jogdeo S."/>
            <person name="Krijgsveld J."/>
            <person name="Kriventseva E.V."/>
            <person name="Kultz D."/>
            <person name="Laforsch C."/>
            <person name="Lindquist E."/>
            <person name="Lopez J."/>
            <person name="Manak J.R."/>
            <person name="Muller J."/>
            <person name="Pangilinan J."/>
            <person name="Patwardhan R.P."/>
            <person name="Pitluck S."/>
            <person name="Pritham E.J."/>
            <person name="Rechtsteiner A."/>
            <person name="Rho M."/>
            <person name="Rogozin I.B."/>
            <person name="Sakarya O."/>
            <person name="Salamov A."/>
            <person name="Schaack S."/>
            <person name="Shapiro H."/>
            <person name="Shiga Y."/>
            <person name="Skalitzky C."/>
            <person name="Smith Z."/>
            <person name="Souvorov A."/>
            <person name="Sung W."/>
            <person name="Tang Z."/>
            <person name="Tsuchiya D."/>
            <person name="Tu H."/>
            <person name="Vos H."/>
            <person name="Wang M."/>
            <person name="Wolf Y.I."/>
            <person name="Yamagata H."/>
            <person name="Yamada T."/>
            <person name="Ye Y."/>
            <person name="Shaw J.R."/>
            <person name="Andrews J."/>
            <person name="Crease T.J."/>
            <person name="Tang H."/>
            <person name="Lucas S.M."/>
            <person name="Robertson H.M."/>
            <person name="Bork P."/>
            <person name="Koonin E.V."/>
            <person name="Zdobnov E.M."/>
            <person name="Grigoriev I.V."/>
            <person name="Lynch M."/>
            <person name="Boore J.L."/>
        </authorList>
    </citation>
    <scope>NUCLEOTIDE SEQUENCE [LARGE SCALE GENOMIC DNA]</scope>
</reference>
<name>E9I7N1_DAPPU</name>
<dbReference type="KEGG" id="dpx:DAPPUDRAFT_279950"/>
<dbReference type="AlphaFoldDB" id="E9I7N1"/>
<sequence length="135" mass="14653">MAIVVSEAFETKLQERLSAPLVWKEICKVTYTNTGTLHNPYLTDAVVGTGTRGTGYTSTATATTDEEVSITDYSYCAQHIDEADLAQKSFSDMMEIADNMAVMLNEKLETAMLAEHAQWTNFDNASIGGSAGNIT</sequence>
<dbReference type="EMBL" id="GL737372">
    <property type="protein sequence ID" value="EFX59999.1"/>
    <property type="molecule type" value="Genomic_DNA"/>
</dbReference>
<dbReference type="Proteomes" id="UP000000305">
    <property type="component" value="Unassembled WGS sequence"/>
</dbReference>
<protein>
    <submittedName>
        <fullName evidence="1">Uncharacterized protein</fullName>
    </submittedName>
</protein>
<dbReference type="InParanoid" id="E9I7N1"/>
<organism evidence="1 2">
    <name type="scientific">Daphnia pulex</name>
    <name type="common">Water flea</name>
    <dbReference type="NCBI Taxonomy" id="6669"/>
    <lineage>
        <taxon>Eukaryota</taxon>
        <taxon>Metazoa</taxon>
        <taxon>Ecdysozoa</taxon>
        <taxon>Arthropoda</taxon>
        <taxon>Crustacea</taxon>
        <taxon>Branchiopoda</taxon>
        <taxon>Diplostraca</taxon>
        <taxon>Cladocera</taxon>
        <taxon>Anomopoda</taxon>
        <taxon>Daphniidae</taxon>
        <taxon>Daphnia</taxon>
    </lineage>
</organism>
<evidence type="ECO:0000313" key="1">
    <source>
        <dbReference type="EMBL" id="EFX59999.1"/>
    </source>
</evidence>
<accession>E9I7N1</accession>